<keyword evidence="1" id="KW-0479">Metal-binding</keyword>
<dbReference type="InterPro" id="IPR013083">
    <property type="entry name" value="Znf_RING/FYVE/PHD"/>
</dbReference>
<proteinExistence type="predicted"/>
<feature type="domain" description="RING-type" evidence="5">
    <location>
        <begin position="219"/>
        <end position="251"/>
    </location>
</feature>
<dbReference type="AlphaFoldDB" id="A0A2J6QP21"/>
<dbReference type="InterPro" id="IPR001841">
    <property type="entry name" value="Znf_RING"/>
</dbReference>
<sequence length="288" mass="34114">MCRQYRFRFLECGHVYGNLLWGFRLAHHPPGCVMEEIIFERSQHCFDCLLKEKIHATRRNFPQRVRLVDLSLAADRLNRILTYLRQHPDGPQHIDEDNLAALCCEHQKLSEADRLYVEQYEEDCDQWLWAVKDAAEDFEDLHSWCSVEALIQGFYYQRIFVLKLRFAHLTALVQDREKTYTDIEKIVHAMEDFRTRVKERIYTILTEVEDKDLTKDDSCPICYRQLVLSQANDSDGLVKTPCGHIFCKDCIIKEDAANWETIRHEVFGPIRHPPEVPTPWWVTMLKNE</sequence>
<gene>
    <name evidence="6" type="ORF">NA56DRAFT_697028</name>
</gene>
<dbReference type="OrthoDB" id="6270329at2759"/>
<reference evidence="6 7" key="1">
    <citation type="submission" date="2016-05" db="EMBL/GenBank/DDBJ databases">
        <title>A degradative enzymes factory behind the ericoid mycorrhizal symbiosis.</title>
        <authorList>
            <consortium name="DOE Joint Genome Institute"/>
            <person name="Martino E."/>
            <person name="Morin E."/>
            <person name="Grelet G."/>
            <person name="Kuo A."/>
            <person name="Kohler A."/>
            <person name="Daghino S."/>
            <person name="Barry K."/>
            <person name="Choi C."/>
            <person name="Cichocki N."/>
            <person name="Clum A."/>
            <person name="Copeland A."/>
            <person name="Hainaut M."/>
            <person name="Haridas S."/>
            <person name="Labutti K."/>
            <person name="Lindquist E."/>
            <person name="Lipzen A."/>
            <person name="Khouja H.-R."/>
            <person name="Murat C."/>
            <person name="Ohm R."/>
            <person name="Olson A."/>
            <person name="Spatafora J."/>
            <person name="Veneault-Fourrey C."/>
            <person name="Henrissat B."/>
            <person name="Grigoriev I."/>
            <person name="Martin F."/>
            <person name="Perotto S."/>
        </authorList>
    </citation>
    <scope>NUCLEOTIDE SEQUENCE [LARGE SCALE GENOMIC DNA]</scope>
    <source>
        <strain evidence="6 7">UAMH 7357</strain>
    </source>
</reference>
<evidence type="ECO:0000313" key="7">
    <source>
        <dbReference type="Proteomes" id="UP000235672"/>
    </source>
</evidence>
<dbReference type="EMBL" id="KZ613465">
    <property type="protein sequence ID" value="PMD28003.1"/>
    <property type="molecule type" value="Genomic_DNA"/>
</dbReference>
<keyword evidence="7" id="KW-1185">Reference proteome</keyword>
<name>A0A2J6QP21_9HELO</name>
<protein>
    <recommendedName>
        <fullName evidence="5">RING-type domain-containing protein</fullName>
    </recommendedName>
</protein>
<dbReference type="STRING" id="1745343.A0A2J6QP21"/>
<evidence type="ECO:0000256" key="2">
    <source>
        <dbReference type="ARBA" id="ARBA00022771"/>
    </source>
</evidence>
<keyword evidence="2 4" id="KW-0863">Zinc-finger</keyword>
<evidence type="ECO:0000259" key="5">
    <source>
        <dbReference type="PROSITE" id="PS50089"/>
    </source>
</evidence>
<keyword evidence="3" id="KW-0862">Zinc</keyword>
<dbReference type="Gene3D" id="3.30.40.10">
    <property type="entry name" value="Zinc/RING finger domain, C3HC4 (zinc finger)"/>
    <property type="match status" value="1"/>
</dbReference>
<evidence type="ECO:0000313" key="6">
    <source>
        <dbReference type="EMBL" id="PMD28003.1"/>
    </source>
</evidence>
<evidence type="ECO:0000256" key="4">
    <source>
        <dbReference type="PROSITE-ProRule" id="PRU00175"/>
    </source>
</evidence>
<organism evidence="6 7">
    <name type="scientific">Hyaloscypha hepaticicola</name>
    <dbReference type="NCBI Taxonomy" id="2082293"/>
    <lineage>
        <taxon>Eukaryota</taxon>
        <taxon>Fungi</taxon>
        <taxon>Dikarya</taxon>
        <taxon>Ascomycota</taxon>
        <taxon>Pezizomycotina</taxon>
        <taxon>Leotiomycetes</taxon>
        <taxon>Helotiales</taxon>
        <taxon>Hyaloscyphaceae</taxon>
        <taxon>Hyaloscypha</taxon>
    </lineage>
</organism>
<dbReference type="InterPro" id="IPR017907">
    <property type="entry name" value="Znf_RING_CS"/>
</dbReference>
<dbReference type="InterPro" id="IPR027370">
    <property type="entry name" value="Znf-RING_euk"/>
</dbReference>
<dbReference type="Proteomes" id="UP000235672">
    <property type="component" value="Unassembled WGS sequence"/>
</dbReference>
<accession>A0A2J6QP21</accession>
<dbReference type="Pfam" id="PF13445">
    <property type="entry name" value="zf-RING_UBOX"/>
    <property type="match status" value="1"/>
</dbReference>
<dbReference type="SUPFAM" id="SSF57850">
    <property type="entry name" value="RING/U-box"/>
    <property type="match status" value="1"/>
</dbReference>
<dbReference type="PROSITE" id="PS00518">
    <property type="entry name" value="ZF_RING_1"/>
    <property type="match status" value="1"/>
</dbReference>
<evidence type="ECO:0000256" key="3">
    <source>
        <dbReference type="ARBA" id="ARBA00022833"/>
    </source>
</evidence>
<dbReference type="PROSITE" id="PS50089">
    <property type="entry name" value="ZF_RING_2"/>
    <property type="match status" value="1"/>
</dbReference>
<evidence type="ECO:0000256" key="1">
    <source>
        <dbReference type="ARBA" id="ARBA00022723"/>
    </source>
</evidence>
<dbReference type="GO" id="GO:0008270">
    <property type="term" value="F:zinc ion binding"/>
    <property type="evidence" value="ECO:0007669"/>
    <property type="project" value="UniProtKB-KW"/>
</dbReference>